<organism evidence="2 3">
    <name type="scientific">Venturia effusa</name>
    <dbReference type="NCBI Taxonomy" id="50376"/>
    <lineage>
        <taxon>Eukaryota</taxon>
        <taxon>Fungi</taxon>
        <taxon>Dikarya</taxon>
        <taxon>Ascomycota</taxon>
        <taxon>Pezizomycotina</taxon>
        <taxon>Dothideomycetes</taxon>
        <taxon>Pleosporomycetidae</taxon>
        <taxon>Venturiales</taxon>
        <taxon>Venturiaceae</taxon>
        <taxon>Venturia</taxon>
    </lineage>
</organism>
<gene>
    <name evidence="2" type="ORF">FKW77_001230</name>
</gene>
<proteinExistence type="predicted"/>
<accession>A0A517LGK8</accession>
<protein>
    <submittedName>
        <fullName evidence="2">Uncharacterized protein</fullName>
    </submittedName>
</protein>
<evidence type="ECO:0000256" key="1">
    <source>
        <dbReference type="SAM" id="MobiDB-lite"/>
    </source>
</evidence>
<dbReference type="STRING" id="50376.A0A517LGK8"/>
<evidence type="ECO:0000313" key="2">
    <source>
        <dbReference type="EMBL" id="QDS74749.1"/>
    </source>
</evidence>
<keyword evidence="3" id="KW-1185">Reference proteome</keyword>
<dbReference type="OrthoDB" id="4630416at2759"/>
<dbReference type="AlphaFoldDB" id="A0A517LGK8"/>
<feature type="region of interest" description="Disordered" evidence="1">
    <location>
        <begin position="302"/>
        <end position="342"/>
    </location>
</feature>
<evidence type="ECO:0000313" key="3">
    <source>
        <dbReference type="Proteomes" id="UP000316270"/>
    </source>
</evidence>
<dbReference type="EMBL" id="CP042196">
    <property type="protein sequence ID" value="QDS74749.1"/>
    <property type="molecule type" value="Genomic_DNA"/>
</dbReference>
<name>A0A517LGK8_9PEZI</name>
<sequence length="432" mass="49112">MALAWRSDWVKRGEFEFGYDRFEVHSIHCYSTQSLKQDFIPRLTPRGNKLLRDHSKFVRSQLIHYGVEFRDRDLTGNGTIFLKRALEAGLMDRVPEKIERMRKEMAEEWYAQLPVKDLAPEYPTRFVKQYFLNNSGTPDRTKTTAVLEIEGVGYKSSYRRGKIEQALNTVPGLHYTSSPYSMFVGWDAAAVGLGPKLQAVKLAAEEKAKSDERIARHENYVKKLSTERSPAGVYLIDCDSITEGWDKGIELELSICETDCEGIYEAEFEFNIISGVMLLATDKAALDEHCARLAEQEYYDEYGSDEENSEDESDGNVQQIQNGKRMRSDEDAQPPRKAKKTSIGGTELFLNWRGREGGEGEIVIGDNRGAITFSDARRVKFMGQMDMGPIGGNVEFTGMKISDKTSPRIPGFDLWSEYSEAAHESERIGRWH</sequence>
<feature type="compositionally biased region" description="Acidic residues" evidence="1">
    <location>
        <begin position="302"/>
        <end position="314"/>
    </location>
</feature>
<dbReference type="Proteomes" id="UP000316270">
    <property type="component" value="Chromosome 12"/>
</dbReference>
<reference evidence="2 3" key="1">
    <citation type="submission" date="2019-07" db="EMBL/GenBank/DDBJ databases">
        <title>Finished genome of Venturia effusa.</title>
        <authorList>
            <person name="Young C.A."/>
            <person name="Cox M.P."/>
            <person name="Ganley A.R.D."/>
            <person name="David W.J."/>
        </authorList>
    </citation>
    <scope>NUCLEOTIDE SEQUENCE [LARGE SCALE GENOMIC DNA]</scope>
    <source>
        <strain evidence="3">albino</strain>
    </source>
</reference>